<accession>A0A2X3W0N5</accession>
<dbReference type="EMBL" id="LS483343">
    <property type="protein sequence ID" value="SQF39187.1"/>
    <property type="molecule type" value="Genomic_DNA"/>
</dbReference>
<dbReference type="SUPFAM" id="SSF69047">
    <property type="entry name" value="Hypothetical protein YjbJ"/>
    <property type="match status" value="1"/>
</dbReference>
<evidence type="ECO:0000259" key="2">
    <source>
        <dbReference type="Pfam" id="PF05532"/>
    </source>
</evidence>
<keyword evidence="4" id="KW-1185">Reference proteome</keyword>
<comment type="similarity">
    <text evidence="1">Belongs to the UPF0337 (CsbD) family.</text>
</comment>
<reference evidence="3 4" key="1">
    <citation type="submission" date="2018-06" db="EMBL/GenBank/DDBJ databases">
        <authorList>
            <consortium name="Pathogen Informatics"/>
            <person name="Doyle S."/>
        </authorList>
    </citation>
    <scope>NUCLEOTIDE SEQUENCE [LARGE SCALE GENOMIC DNA]</scope>
    <source>
        <strain evidence="3 4">NCTC12278</strain>
    </source>
</reference>
<protein>
    <submittedName>
        <fullName evidence="3">MF3-like protein</fullName>
    </submittedName>
</protein>
<evidence type="ECO:0000313" key="3">
    <source>
        <dbReference type="EMBL" id="SQF39187.1"/>
    </source>
</evidence>
<dbReference type="Pfam" id="PF05532">
    <property type="entry name" value="CsbD"/>
    <property type="match status" value="1"/>
</dbReference>
<proteinExistence type="inferred from homology"/>
<dbReference type="AlphaFoldDB" id="A0A2X3W0N5"/>
<dbReference type="Gene3D" id="1.10.1470.10">
    <property type="entry name" value="YjbJ"/>
    <property type="match status" value="1"/>
</dbReference>
<evidence type="ECO:0000256" key="1">
    <source>
        <dbReference type="ARBA" id="ARBA00009129"/>
    </source>
</evidence>
<evidence type="ECO:0000313" key="4">
    <source>
        <dbReference type="Proteomes" id="UP000249495"/>
    </source>
</evidence>
<dbReference type="InterPro" id="IPR036629">
    <property type="entry name" value="YjbJ_sf"/>
</dbReference>
<name>A0A2X3W0N5_9STRE</name>
<dbReference type="RefSeq" id="WP_018030828.1">
    <property type="nucleotide sequence ID" value="NZ_LS483343.1"/>
</dbReference>
<dbReference type="STRING" id="1123303.GCA_000372425_01505"/>
<gene>
    <name evidence="3" type="ORF">NCTC12278_00215</name>
</gene>
<feature type="domain" description="CsbD-like" evidence="2">
    <location>
        <begin position="4"/>
        <end position="55"/>
    </location>
</feature>
<dbReference type="InterPro" id="IPR008462">
    <property type="entry name" value="CsbD"/>
</dbReference>
<dbReference type="OrthoDB" id="1632173at2"/>
<organism evidence="3 4">
    <name type="scientific">Streptococcus ferus</name>
    <dbReference type="NCBI Taxonomy" id="1345"/>
    <lineage>
        <taxon>Bacteria</taxon>
        <taxon>Bacillati</taxon>
        <taxon>Bacillota</taxon>
        <taxon>Bacilli</taxon>
        <taxon>Lactobacillales</taxon>
        <taxon>Streptococcaceae</taxon>
        <taxon>Streptococcus</taxon>
    </lineage>
</organism>
<dbReference type="KEGG" id="sfer:NCTC12278_00215"/>
<sequence>MSEEKFDAKVDQLKGNGKEFIGKVTGDKEVETEGEVDKLVGKAKELFTNAKDTIDGAVEGLKNQKKDDKEL</sequence>
<dbReference type="Proteomes" id="UP000249495">
    <property type="component" value="Chromosome 1"/>
</dbReference>